<gene>
    <name evidence="5" type="ORF">SAMN04490243_1351</name>
</gene>
<evidence type="ECO:0000256" key="3">
    <source>
        <dbReference type="RuleBase" id="RU003694"/>
    </source>
</evidence>
<dbReference type="InterPro" id="IPR020841">
    <property type="entry name" value="PKS_Beta-ketoAc_synthase_dom"/>
</dbReference>
<reference evidence="5 6" key="1">
    <citation type="submission" date="2016-10" db="EMBL/GenBank/DDBJ databases">
        <authorList>
            <person name="de Groot N.N."/>
        </authorList>
    </citation>
    <scope>NUCLEOTIDE SEQUENCE [LARGE SCALE GENOMIC DNA]</scope>
    <source>
        <strain evidence="5 6">DSM 21019</strain>
    </source>
</reference>
<evidence type="ECO:0000256" key="2">
    <source>
        <dbReference type="ARBA" id="ARBA00022679"/>
    </source>
</evidence>
<evidence type="ECO:0000259" key="4">
    <source>
        <dbReference type="PROSITE" id="PS52004"/>
    </source>
</evidence>
<dbReference type="RefSeq" id="WP_092981691.1">
    <property type="nucleotide sequence ID" value="NZ_FOYQ01000001.1"/>
</dbReference>
<dbReference type="PANTHER" id="PTHR11712">
    <property type="entry name" value="POLYKETIDE SYNTHASE-RELATED"/>
    <property type="match status" value="1"/>
</dbReference>
<organism evidence="5 6">
    <name type="scientific">Robiginitalea myxolifaciens</name>
    <dbReference type="NCBI Taxonomy" id="400055"/>
    <lineage>
        <taxon>Bacteria</taxon>
        <taxon>Pseudomonadati</taxon>
        <taxon>Bacteroidota</taxon>
        <taxon>Flavobacteriia</taxon>
        <taxon>Flavobacteriales</taxon>
        <taxon>Flavobacteriaceae</taxon>
        <taxon>Robiginitalea</taxon>
    </lineage>
</organism>
<evidence type="ECO:0000313" key="6">
    <source>
        <dbReference type="Proteomes" id="UP000199534"/>
    </source>
</evidence>
<evidence type="ECO:0000313" key="5">
    <source>
        <dbReference type="EMBL" id="SFR38109.1"/>
    </source>
</evidence>
<evidence type="ECO:0000256" key="1">
    <source>
        <dbReference type="ARBA" id="ARBA00008467"/>
    </source>
</evidence>
<comment type="similarity">
    <text evidence="1 3">Belongs to the thiolase-like superfamily. Beta-ketoacyl-ACP synthases family.</text>
</comment>
<dbReference type="GO" id="GO:0006633">
    <property type="term" value="P:fatty acid biosynthetic process"/>
    <property type="evidence" value="ECO:0007669"/>
    <property type="project" value="TreeGrafter"/>
</dbReference>
<sequence>MNNPGNTFSIRALKTISALGTSQEAEAAYREGNSGLGLRQFGEDSRWAGSLPEALSKEIELQVGAGYPRLDPTVHYAIFCARQAMKEAGWTATDRLGINIGSSRGATALWEKYHQQQLGAGRVATQASPSTTLGNIASWVAHDLGSQGPAISHSITCSSALHAIINGCAWLQAGFADQFLAGGSEAPLTPFTVSQMEALKIYSRMPGPYPCRSFDQNKTANTMVLGEGAGMVCLEAGKHPEASAWITGIGYATEPLSHGASLSAEAQCLQKAMQMALGSTPAASVEAVVVHAPGTLKGDSAELRALEKVFPAGMPEIFTNKWQLGHTLGASGMLNLELAMLLLEGKPVQHPGYLKPSEAPKQKFKKVVINAVGFGGNAASLLLEGHA</sequence>
<accession>A0A1I6G7E9</accession>
<dbReference type="PROSITE" id="PS52004">
    <property type="entry name" value="KS3_2"/>
    <property type="match status" value="1"/>
</dbReference>
<protein>
    <submittedName>
        <fullName evidence="5">3-oxoacyl-(Acyl-carrier-protein) synthase</fullName>
    </submittedName>
</protein>
<dbReference type="PANTHER" id="PTHR11712:SF347">
    <property type="entry name" value="BETA KETOACYL-ACYL CARRIER PROTEIN SYNTHASE"/>
    <property type="match status" value="1"/>
</dbReference>
<dbReference type="InterPro" id="IPR000794">
    <property type="entry name" value="Beta-ketoacyl_synthase"/>
</dbReference>
<dbReference type="OrthoDB" id="1141849at2"/>
<dbReference type="EMBL" id="FOYQ01000001">
    <property type="protein sequence ID" value="SFR38109.1"/>
    <property type="molecule type" value="Genomic_DNA"/>
</dbReference>
<dbReference type="AlphaFoldDB" id="A0A1I6G7E9"/>
<dbReference type="InterPro" id="IPR016039">
    <property type="entry name" value="Thiolase-like"/>
</dbReference>
<keyword evidence="6" id="KW-1185">Reference proteome</keyword>
<dbReference type="SMART" id="SM00825">
    <property type="entry name" value="PKS_KS"/>
    <property type="match status" value="1"/>
</dbReference>
<dbReference type="Gene3D" id="3.40.47.10">
    <property type="match status" value="1"/>
</dbReference>
<dbReference type="Proteomes" id="UP000199534">
    <property type="component" value="Unassembled WGS sequence"/>
</dbReference>
<dbReference type="Pfam" id="PF00109">
    <property type="entry name" value="ketoacyl-synt"/>
    <property type="match status" value="1"/>
</dbReference>
<feature type="domain" description="Ketosynthase family 3 (KS3)" evidence="4">
    <location>
        <begin position="1"/>
        <end position="385"/>
    </location>
</feature>
<proteinExistence type="inferred from homology"/>
<dbReference type="GO" id="GO:0004315">
    <property type="term" value="F:3-oxoacyl-[acyl-carrier-protein] synthase activity"/>
    <property type="evidence" value="ECO:0007669"/>
    <property type="project" value="TreeGrafter"/>
</dbReference>
<dbReference type="SUPFAM" id="SSF53901">
    <property type="entry name" value="Thiolase-like"/>
    <property type="match status" value="1"/>
</dbReference>
<name>A0A1I6G7E9_9FLAO</name>
<keyword evidence="2 3" id="KW-0808">Transferase</keyword>
<dbReference type="STRING" id="400055.SAMN04490243_1351"/>
<dbReference type="InterPro" id="IPR014031">
    <property type="entry name" value="Ketoacyl_synth_C"/>
</dbReference>
<dbReference type="InterPro" id="IPR014030">
    <property type="entry name" value="Ketoacyl_synth_N"/>
</dbReference>
<dbReference type="Pfam" id="PF02801">
    <property type="entry name" value="Ketoacyl-synt_C"/>
    <property type="match status" value="1"/>
</dbReference>